<keyword evidence="3" id="KW-1185">Reference proteome</keyword>
<dbReference type="Proteomes" id="UP000004088">
    <property type="component" value="Unassembled WGS sequence"/>
</dbReference>
<protein>
    <recommendedName>
        <fullName evidence="4">DUF3757 domain-containing protein</fullName>
    </recommendedName>
</protein>
<feature type="chain" id="PRO_5003246983" description="DUF3757 domain-containing protein" evidence="1">
    <location>
        <begin position="19"/>
        <end position="140"/>
    </location>
</feature>
<accession>F0EXR7</accession>
<organism evidence="2 3">
    <name type="scientific">Kingella denitrificans ATCC 33394</name>
    <dbReference type="NCBI Taxonomy" id="888741"/>
    <lineage>
        <taxon>Bacteria</taxon>
        <taxon>Pseudomonadati</taxon>
        <taxon>Pseudomonadota</taxon>
        <taxon>Betaproteobacteria</taxon>
        <taxon>Neisseriales</taxon>
        <taxon>Neisseriaceae</taxon>
        <taxon>Kingella</taxon>
    </lineage>
</organism>
<proteinExistence type="predicted"/>
<evidence type="ECO:0000313" key="3">
    <source>
        <dbReference type="Proteomes" id="UP000004088"/>
    </source>
</evidence>
<keyword evidence="1" id="KW-0732">Signal</keyword>
<dbReference type="HOGENOM" id="CLU_1756903_0_0_4"/>
<gene>
    <name evidence="2" type="ORF">HMPREF9098_0742</name>
</gene>
<reference evidence="2 3" key="1">
    <citation type="submission" date="2011-01" db="EMBL/GenBank/DDBJ databases">
        <authorList>
            <person name="Muzny D."/>
            <person name="Qin X."/>
            <person name="Deng J."/>
            <person name="Jiang H."/>
            <person name="Liu Y."/>
            <person name="Qu J."/>
            <person name="Song X.-Z."/>
            <person name="Zhang L."/>
            <person name="Thornton R."/>
            <person name="Coyle M."/>
            <person name="Francisco L."/>
            <person name="Jackson L."/>
            <person name="Javaid M."/>
            <person name="Korchina V."/>
            <person name="Kovar C."/>
            <person name="Mata R."/>
            <person name="Mathew T."/>
            <person name="Ngo R."/>
            <person name="Nguyen L."/>
            <person name="Nguyen N."/>
            <person name="Okwuonu G."/>
            <person name="Ongeri F."/>
            <person name="Pham C."/>
            <person name="Simmons D."/>
            <person name="Wilczek-Boney K."/>
            <person name="Hale W."/>
            <person name="Jakkamsetti A."/>
            <person name="Pham P."/>
            <person name="Ruth R."/>
            <person name="San Lucas F."/>
            <person name="Warren J."/>
            <person name="Zhang J."/>
            <person name="Zhao Z."/>
            <person name="Zhou C."/>
            <person name="Zhu D."/>
            <person name="Lee S."/>
            <person name="Bess C."/>
            <person name="Blankenburg K."/>
            <person name="Forbes L."/>
            <person name="Fu Q."/>
            <person name="Gubbala S."/>
            <person name="Hirani K."/>
            <person name="Jayaseelan J.C."/>
            <person name="Lara F."/>
            <person name="Munidasa M."/>
            <person name="Palculict T."/>
            <person name="Patil S."/>
            <person name="Pu L.-L."/>
            <person name="Saada N."/>
            <person name="Tang L."/>
            <person name="Weissenberger G."/>
            <person name="Zhu Y."/>
            <person name="Hemphill L."/>
            <person name="Shang Y."/>
            <person name="Youmans B."/>
            <person name="Ayvaz T."/>
            <person name="Ross M."/>
            <person name="Santibanez J."/>
            <person name="Aqrawi P."/>
            <person name="Gross S."/>
            <person name="Joshi V."/>
            <person name="Fowler G."/>
            <person name="Nazareth L."/>
            <person name="Reid J."/>
            <person name="Worley K."/>
            <person name="Petrosino J."/>
            <person name="Highlander S."/>
            <person name="Gibbs R."/>
        </authorList>
    </citation>
    <scope>NUCLEOTIDE SEQUENCE [LARGE SCALE GENOMIC DNA]</scope>
    <source>
        <strain evidence="2 3">ATCC 33394</strain>
    </source>
</reference>
<dbReference type="EMBL" id="AEWV01000013">
    <property type="protein sequence ID" value="EGC17931.1"/>
    <property type="molecule type" value="Genomic_DNA"/>
</dbReference>
<dbReference type="AlphaFoldDB" id="F0EXR7"/>
<evidence type="ECO:0000256" key="1">
    <source>
        <dbReference type="SAM" id="SignalP"/>
    </source>
</evidence>
<evidence type="ECO:0008006" key="4">
    <source>
        <dbReference type="Google" id="ProtNLM"/>
    </source>
</evidence>
<evidence type="ECO:0000313" key="2">
    <source>
        <dbReference type="EMBL" id="EGC17931.1"/>
    </source>
</evidence>
<name>F0EXR7_9NEIS</name>
<comment type="caution">
    <text evidence="2">The sequence shown here is derived from an EMBL/GenBank/DDBJ whole genome shotgun (WGS) entry which is preliminary data.</text>
</comment>
<dbReference type="RefSeq" id="WP_003781986.1">
    <property type="nucleotide sequence ID" value="NZ_GL870929.1"/>
</dbReference>
<dbReference type="STRING" id="888741.HMPREF9098_0742"/>
<feature type="signal peptide" evidence="1">
    <location>
        <begin position="1"/>
        <end position="18"/>
    </location>
</feature>
<sequence>MKTYLFAAAALSATLTHAHLLPPAQEKFECTYQDLTRAGSPVEKAACIYRDGLPPRPAYESDRTTDVLRETVYVHLDNGKSVTFQREYKRNAEGGREVAADWMDGAAYRREVRTIDGQEWPCFRSDKAELCLRKMQPAGR</sequence>